<reference evidence="5" key="1">
    <citation type="journal article" date="2021" name="Nat. Commun.">
        <title>Genetic determinants of endophytism in the Arabidopsis root mycobiome.</title>
        <authorList>
            <person name="Mesny F."/>
            <person name="Miyauchi S."/>
            <person name="Thiergart T."/>
            <person name="Pickel B."/>
            <person name="Atanasova L."/>
            <person name="Karlsson M."/>
            <person name="Huettel B."/>
            <person name="Barry K.W."/>
            <person name="Haridas S."/>
            <person name="Chen C."/>
            <person name="Bauer D."/>
            <person name="Andreopoulos W."/>
            <person name="Pangilinan J."/>
            <person name="LaButti K."/>
            <person name="Riley R."/>
            <person name="Lipzen A."/>
            <person name="Clum A."/>
            <person name="Drula E."/>
            <person name="Henrissat B."/>
            <person name="Kohler A."/>
            <person name="Grigoriev I.V."/>
            <person name="Martin F.M."/>
            <person name="Hacquard S."/>
        </authorList>
    </citation>
    <scope>NUCLEOTIDE SEQUENCE</scope>
    <source>
        <strain evidence="5">MPI-CAGE-CH-0243</strain>
    </source>
</reference>
<evidence type="ECO:0000256" key="4">
    <source>
        <dbReference type="SAM" id="Phobius"/>
    </source>
</evidence>
<comment type="caution">
    <text evidence="5">The sequence shown here is derived from an EMBL/GenBank/DDBJ whole genome shotgun (WGS) entry which is preliminary data.</text>
</comment>
<feature type="transmembrane region" description="Helical" evidence="4">
    <location>
        <begin position="12"/>
        <end position="30"/>
    </location>
</feature>
<keyword evidence="4" id="KW-0472">Membrane</keyword>
<dbReference type="Pfam" id="PF23441">
    <property type="entry name" value="SDR"/>
    <property type="match status" value="1"/>
</dbReference>
<dbReference type="InterPro" id="IPR002347">
    <property type="entry name" value="SDR_fam"/>
</dbReference>
<dbReference type="InterPro" id="IPR051122">
    <property type="entry name" value="SDR_DHRS6-like"/>
</dbReference>
<dbReference type="Proteomes" id="UP000700596">
    <property type="component" value="Unassembled WGS sequence"/>
</dbReference>
<keyword evidence="6" id="KW-1185">Reference proteome</keyword>
<dbReference type="PRINTS" id="PR00081">
    <property type="entry name" value="GDHRDH"/>
</dbReference>
<accession>A0A9P9DRB5</accession>
<name>A0A9P9DRB5_9PLEO</name>
<dbReference type="PANTHER" id="PTHR43477">
    <property type="entry name" value="DIHYDROANTICAPSIN 7-DEHYDROGENASE"/>
    <property type="match status" value="1"/>
</dbReference>
<protein>
    <recommendedName>
        <fullName evidence="7">NAD(P)-binding protein</fullName>
    </recommendedName>
</protein>
<evidence type="ECO:0008006" key="7">
    <source>
        <dbReference type="Google" id="ProtNLM"/>
    </source>
</evidence>
<dbReference type="Gene3D" id="3.40.50.720">
    <property type="entry name" value="NAD(P)-binding Rossmann-like Domain"/>
    <property type="match status" value="1"/>
</dbReference>
<evidence type="ECO:0000256" key="3">
    <source>
        <dbReference type="ARBA" id="ARBA00023002"/>
    </source>
</evidence>
<dbReference type="InterPro" id="IPR036291">
    <property type="entry name" value="NAD(P)-bd_dom_sf"/>
</dbReference>
<dbReference type="SUPFAM" id="SSF51735">
    <property type="entry name" value="NAD(P)-binding Rossmann-fold domains"/>
    <property type="match status" value="1"/>
</dbReference>
<comment type="similarity">
    <text evidence="1">Belongs to the short-chain dehydrogenases/reductases (SDR) family.</text>
</comment>
<dbReference type="GO" id="GO:0016491">
    <property type="term" value="F:oxidoreductase activity"/>
    <property type="evidence" value="ECO:0007669"/>
    <property type="project" value="UniProtKB-KW"/>
</dbReference>
<keyword evidence="2" id="KW-0521">NADP</keyword>
<evidence type="ECO:0000256" key="2">
    <source>
        <dbReference type="ARBA" id="ARBA00022857"/>
    </source>
</evidence>
<evidence type="ECO:0000256" key="1">
    <source>
        <dbReference type="ARBA" id="ARBA00006484"/>
    </source>
</evidence>
<dbReference type="PANTHER" id="PTHR43477:SF1">
    <property type="entry name" value="DIHYDROANTICAPSIN 7-DEHYDROGENASE"/>
    <property type="match status" value="1"/>
</dbReference>
<dbReference type="InterPro" id="IPR057571">
    <property type="entry name" value="SDR_PhqE-like"/>
</dbReference>
<dbReference type="AlphaFoldDB" id="A0A9P9DRB5"/>
<evidence type="ECO:0000313" key="5">
    <source>
        <dbReference type="EMBL" id="KAH7123612.1"/>
    </source>
</evidence>
<proteinExistence type="inferred from homology"/>
<keyword evidence="4" id="KW-1133">Transmembrane helix</keyword>
<dbReference type="OrthoDB" id="294295at2759"/>
<gene>
    <name evidence="5" type="ORF">B0J11DRAFT_559086</name>
</gene>
<sequence>MAHHNRLSNARVLVFGGTSGIGFGVASMAISNGANVIISGSKQPKVDEKVALLRSLYPDVPANKITGHALDLLEIEKLEAGALETYFDSVTQHGDNKIDHIAFTAGDTFSASTVIETMTAETAMHGFKVRYLVPLLIAKSLVKNPGKYMPVSNATSISLTGGTNTQKPMPGWSIRAGQGGAVEALSRGLAVDLSPIRVNLVEPGAVQTELLDAVFKSSSPEVLENMKNGWLTGAFGRPEDLAEAYGWFMKDQFVTGVIASSNGGRMLK</sequence>
<evidence type="ECO:0000313" key="6">
    <source>
        <dbReference type="Proteomes" id="UP000700596"/>
    </source>
</evidence>
<keyword evidence="4" id="KW-0812">Transmembrane</keyword>
<organism evidence="5 6">
    <name type="scientific">Dendryphion nanum</name>
    <dbReference type="NCBI Taxonomy" id="256645"/>
    <lineage>
        <taxon>Eukaryota</taxon>
        <taxon>Fungi</taxon>
        <taxon>Dikarya</taxon>
        <taxon>Ascomycota</taxon>
        <taxon>Pezizomycotina</taxon>
        <taxon>Dothideomycetes</taxon>
        <taxon>Pleosporomycetidae</taxon>
        <taxon>Pleosporales</taxon>
        <taxon>Torulaceae</taxon>
        <taxon>Dendryphion</taxon>
    </lineage>
</organism>
<dbReference type="EMBL" id="JAGMWT010000008">
    <property type="protein sequence ID" value="KAH7123612.1"/>
    <property type="molecule type" value="Genomic_DNA"/>
</dbReference>
<keyword evidence="3" id="KW-0560">Oxidoreductase</keyword>